<feature type="transmembrane region" description="Helical" evidence="6">
    <location>
        <begin position="88"/>
        <end position="108"/>
    </location>
</feature>
<dbReference type="Pfam" id="PF01554">
    <property type="entry name" value="MatE"/>
    <property type="match status" value="2"/>
</dbReference>
<keyword evidence="3 6" id="KW-0812">Transmembrane</keyword>
<feature type="compositionally biased region" description="Polar residues" evidence="7">
    <location>
        <begin position="1"/>
        <end position="10"/>
    </location>
</feature>
<feature type="transmembrane region" description="Helical" evidence="6">
    <location>
        <begin position="120"/>
        <end position="144"/>
    </location>
</feature>
<dbReference type="PANTHER" id="PTHR11206">
    <property type="entry name" value="MULTIDRUG RESISTANCE PROTEIN"/>
    <property type="match status" value="1"/>
</dbReference>
<keyword evidence="4 6" id="KW-1133">Transmembrane helix</keyword>
<protein>
    <recommendedName>
        <fullName evidence="6">Protein DETOXIFICATION</fullName>
    </recommendedName>
    <alternativeName>
        <fullName evidence="6">Multidrug and toxic compound extrusion protein</fullName>
    </alternativeName>
</protein>
<dbReference type="InterPro" id="IPR045069">
    <property type="entry name" value="MATE_euk"/>
</dbReference>
<evidence type="ECO:0000256" key="4">
    <source>
        <dbReference type="ARBA" id="ARBA00022989"/>
    </source>
</evidence>
<evidence type="ECO:0000256" key="7">
    <source>
        <dbReference type="SAM" id="MobiDB-lite"/>
    </source>
</evidence>
<dbReference type="GO" id="GO:0016020">
    <property type="term" value="C:membrane"/>
    <property type="evidence" value="ECO:0007669"/>
    <property type="project" value="UniProtKB-SubCell"/>
</dbReference>
<evidence type="ECO:0000313" key="9">
    <source>
        <dbReference type="Proteomes" id="UP001324115"/>
    </source>
</evidence>
<dbReference type="CDD" id="cd13132">
    <property type="entry name" value="MATE_eukaryotic"/>
    <property type="match status" value="1"/>
</dbReference>
<reference evidence="8 9" key="1">
    <citation type="journal article" date="2023" name="G3 (Bethesda)">
        <title>A haplotype-resolved chromosome-scale genome for Quercus rubra L. provides insights into the genetics of adaptive traits for red oak species.</title>
        <authorList>
            <person name="Kapoor B."/>
            <person name="Jenkins J."/>
            <person name="Schmutz J."/>
            <person name="Zhebentyayeva T."/>
            <person name="Kuelheim C."/>
            <person name="Coggeshall M."/>
            <person name="Heim C."/>
            <person name="Lasky J.R."/>
            <person name="Leites L."/>
            <person name="Islam-Faridi N."/>
            <person name="Romero-Severson J."/>
            <person name="DeLeo V.L."/>
            <person name="Lucas S.M."/>
            <person name="Lazic D."/>
            <person name="Gailing O."/>
            <person name="Carlson J."/>
            <person name="Staton M."/>
        </authorList>
    </citation>
    <scope>NUCLEOTIDE SEQUENCE [LARGE SCALE GENOMIC DNA]</scope>
    <source>
        <strain evidence="8">Pseudo-F2</strain>
    </source>
</reference>
<evidence type="ECO:0000256" key="2">
    <source>
        <dbReference type="ARBA" id="ARBA00010199"/>
    </source>
</evidence>
<evidence type="ECO:0000256" key="1">
    <source>
        <dbReference type="ARBA" id="ARBA00004141"/>
    </source>
</evidence>
<evidence type="ECO:0000256" key="3">
    <source>
        <dbReference type="ARBA" id="ARBA00022692"/>
    </source>
</evidence>
<feature type="transmembrane region" description="Helical" evidence="6">
    <location>
        <begin position="432"/>
        <end position="451"/>
    </location>
</feature>
<feature type="transmembrane region" description="Helical" evidence="6">
    <location>
        <begin position="47"/>
        <end position="68"/>
    </location>
</feature>
<accession>A0AAN7IKJ0</accession>
<evidence type="ECO:0000256" key="5">
    <source>
        <dbReference type="ARBA" id="ARBA00023136"/>
    </source>
</evidence>
<sequence>MSPNTSSDSATPLVEASDHHHNEEEGEETNRGCCKNVLDVVEAKTQLLFSLPMILTNVFCYLITLIYVMFTGHLGELELADATLANSWAVVTGLAVMIGLSGSLETLCGQGFGAKVYRLLGIYLQASCIISFLFSIIISIIWFYTEPILILLHQETEIAKTTTHYIRFLNPGLFAYGFLQNILRFLQTQSILWPLIIFIGLPLTSLSFVGAPLATSVSLWLSVLMLAMYVTCTKKFEHTWGGFSLESFQYILPSLKLALLCATMVCLEYWAFEILVLLAGLLQNSETTTSLIAMRVNTDALTFMLSYGLSAATRVSNELGAGHPNRAKNAISVSLKLSLLVGVRLVLAIAFGHNIWASFFNDSSEIVKEFASMTPLLAISIFIDSVQAVISGVARGYGWQHLAVYVNLATFYFIGLPIACVLGFKTNLQAKGLWIGLICGLSSQAVALFLITL</sequence>
<dbReference type="Proteomes" id="UP001324115">
    <property type="component" value="Unassembled WGS sequence"/>
</dbReference>
<comment type="caution">
    <text evidence="6">Lacks conserved residue(s) required for the propagation of feature annotation.</text>
</comment>
<feature type="transmembrane region" description="Helical" evidence="6">
    <location>
        <begin position="337"/>
        <end position="356"/>
    </location>
</feature>
<dbReference type="GO" id="GO:0042910">
    <property type="term" value="F:xenobiotic transmembrane transporter activity"/>
    <property type="evidence" value="ECO:0007669"/>
    <property type="project" value="InterPro"/>
</dbReference>
<feature type="transmembrane region" description="Helical" evidence="6">
    <location>
        <begin position="376"/>
        <end position="397"/>
    </location>
</feature>
<evidence type="ECO:0000256" key="6">
    <source>
        <dbReference type="RuleBase" id="RU004914"/>
    </source>
</evidence>
<dbReference type="InterPro" id="IPR002528">
    <property type="entry name" value="MATE_fam"/>
</dbReference>
<dbReference type="AlphaFoldDB" id="A0AAN7IKJ0"/>
<dbReference type="GO" id="GO:0015297">
    <property type="term" value="F:antiporter activity"/>
    <property type="evidence" value="ECO:0007669"/>
    <property type="project" value="InterPro"/>
</dbReference>
<comment type="subcellular location">
    <subcellularLocation>
        <location evidence="1">Membrane</location>
        <topology evidence="1">Multi-pass membrane protein</topology>
    </subcellularLocation>
</comment>
<feature type="transmembrane region" description="Helical" evidence="6">
    <location>
        <begin position="217"/>
        <end position="236"/>
    </location>
</feature>
<keyword evidence="5 6" id="KW-0472">Membrane</keyword>
<evidence type="ECO:0000313" key="8">
    <source>
        <dbReference type="EMBL" id="KAK4576786.1"/>
    </source>
</evidence>
<proteinExistence type="inferred from homology"/>
<comment type="similarity">
    <text evidence="2 6">Belongs to the multi antimicrobial extrusion (MATE) (TC 2.A.66.1) family.</text>
</comment>
<dbReference type="EMBL" id="JAXUIC010000008">
    <property type="protein sequence ID" value="KAK4576786.1"/>
    <property type="molecule type" value="Genomic_DNA"/>
</dbReference>
<feature type="transmembrane region" description="Helical" evidence="6">
    <location>
        <begin position="404"/>
        <end position="426"/>
    </location>
</feature>
<comment type="caution">
    <text evidence="8">The sequence shown here is derived from an EMBL/GenBank/DDBJ whole genome shotgun (WGS) entry which is preliminary data.</text>
</comment>
<feature type="region of interest" description="Disordered" evidence="7">
    <location>
        <begin position="1"/>
        <end position="28"/>
    </location>
</feature>
<organism evidence="8 9">
    <name type="scientific">Quercus rubra</name>
    <name type="common">Northern red oak</name>
    <name type="synonym">Quercus borealis</name>
    <dbReference type="NCBI Taxonomy" id="3512"/>
    <lineage>
        <taxon>Eukaryota</taxon>
        <taxon>Viridiplantae</taxon>
        <taxon>Streptophyta</taxon>
        <taxon>Embryophyta</taxon>
        <taxon>Tracheophyta</taxon>
        <taxon>Spermatophyta</taxon>
        <taxon>Magnoliopsida</taxon>
        <taxon>eudicotyledons</taxon>
        <taxon>Gunneridae</taxon>
        <taxon>Pentapetalae</taxon>
        <taxon>rosids</taxon>
        <taxon>fabids</taxon>
        <taxon>Fagales</taxon>
        <taxon>Fagaceae</taxon>
        <taxon>Quercus</taxon>
    </lineage>
</organism>
<gene>
    <name evidence="8" type="ORF">RGQ29_027360</name>
</gene>
<dbReference type="GO" id="GO:1990961">
    <property type="term" value="P:xenobiotic detoxification by transmembrane export across the plasma membrane"/>
    <property type="evidence" value="ECO:0007669"/>
    <property type="project" value="InterPro"/>
</dbReference>
<name>A0AAN7IKJ0_QUERU</name>
<keyword evidence="9" id="KW-1185">Reference proteome</keyword>